<gene>
    <name evidence="1" type="ORF">AMTR_s00232p00018200</name>
</gene>
<proteinExistence type="predicted"/>
<reference evidence="2" key="1">
    <citation type="journal article" date="2013" name="Science">
        <title>The Amborella genome and the evolution of flowering plants.</title>
        <authorList>
            <consortium name="Amborella Genome Project"/>
        </authorList>
    </citation>
    <scope>NUCLEOTIDE SEQUENCE [LARGE SCALE GENOMIC DNA]</scope>
</reference>
<dbReference type="EMBL" id="KI395015">
    <property type="protein sequence ID" value="ERM99478.1"/>
    <property type="molecule type" value="Genomic_DNA"/>
</dbReference>
<dbReference type="HOGENOM" id="CLU_2362527_0_0_1"/>
<dbReference type="AlphaFoldDB" id="W1NVW3"/>
<sequence length="113" mass="13169">MSESESDFKDDHKIGEALIRVFEGLDIESGARPLTSIVPMKVKQDMMNHTDDYFIRPPLRAKFKKGHQKEDKPLPLKDRTCKLQWKLYSPQAHQIMRNMDYYSTTNQGLNNGK</sequence>
<dbReference type="Gramene" id="ERM99478">
    <property type="protein sequence ID" value="ERM99478"/>
    <property type="gene ID" value="AMTR_s00232p00018200"/>
</dbReference>
<evidence type="ECO:0000313" key="1">
    <source>
        <dbReference type="EMBL" id="ERM99478.1"/>
    </source>
</evidence>
<protein>
    <submittedName>
        <fullName evidence="1">Uncharacterized protein</fullName>
    </submittedName>
</protein>
<keyword evidence="2" id="KW-1185">Reference proteome</keyword>
<accession>W1NVW3</accession>
<evidence type="ECO:0000313" key="2">
    <source>
        <dbReference type="Proteomes" id="UP000017836"/>
    </source>
</evidence>
<dbReference type="Proteomes" id="UP000017836">
    <property type="component" value="Unassembled WGS sequence"/>
</dbReference>
<name>W1NVW3_AMBTC</name>
<organism evidence="1 2">
    <name type="scientific">Amborella trichopoda</name>
    <dbReference type="NCBI Taxonomy" id="13333"/>
    <lineage>
        <taxon>Eukaryota</taxon>
        <taxon>Viridiplantae</taxon>
        <taxon>Streptophyta</taxon>
        <taxon>Embryophyta</taxon>
        <taxon>Tracheophyta</taxon>
        <taxon>Spermatophyta</taxon>
        <taxon>Magnoliopsida</taxon>
        <taxon>Amborellales</taxon>
        <taxon>Amborellaceae</taxon>
        <taxon>Amborella</taxon>
    </lineage>
</organism>